<feature type="domain" description="Retrovirus-related Pol polyprotein from transposon TNT 1-94-like beta-barrel" evidence="2">
    <location>
        <begin position="386"/>
        <end position="467"/>
    </location>
</feature>
<dbReference type="OrthoDB" id="3035098at2759"/>
<feature type="compositionally biased region" description="Basic and acidic residues" evidence="1">
    <location>
        <begin position="563"/>
        <end position="574"/>
    </location>
</feature>
<evidence type="ECO:0000256" key="1">
    <source>
        <dbReference type="SAM" id="MobiDB-lite"/>
    </source>
</evidence>
<reference evidence="3 4" key="1">
    <citation type="journal article" date="2020" name="ISME J.">
        <title>Uncovering the hidden diversity of litter-decomposition mechanisms in mushroom-forming fungi.</title>
        <authorList>
            <person name="Floudas D."/>
            <person name="Bentzer J."/>
            <person name="Ahren D."/>
            <person name="Johansson T."/>
            <person name="Persson P."/>
            <person name="Tunlid A."/>
        </authorList>
    </citation>
    <scope>NUCLEOTIDE SEQUENCE [LARGE SCALE GENOMIC DNA]</scope>
    <source>
        <strain evidence="3 4">CBS 291.85</strain>
    </source>
</reference>
<sequence>MTTVEDLFPTTDFEDLDSIFVASIFTQLNLHMPQDLHTPTMSNTNPNSSNSNPIGHSSNYTTIHELPEDAKFNGENYMSWAELMLMRAQLKGLDLYWERQITIPTKPSSTDILLPTPPNSETPNYLEYRIHEPVAYLTIWDNIKNPDALGFSGEKKSHELWDYLKKEYTLVSHLARQRREEALRSCKYTGGEVMGDNGYVAKFRTLRKQATDVGAKIEDSQFLTLFLDSFPRTSEWIPTVGALLTDPSVTFNVAAGRLQEHFRLMGGGEGSGIEGLDKAKALQAQVEELTEKVKALQVARKGPANPDLQCSNPKCKRRGHTIDNCFREGGGKQGQYPAWWKGKKDAQVPAANNTTASSDESPEILALTTRITRTSKPLEHSHIRIIADSGATHHFFKQRSYFDTYTPHNDKGGSSHEDAQFDIVGKGDVKVKVSYNGVVYHLLFRNAFHAPSISNNLLSTGTLDKLGWTARLGNGRMIFKDTSGKERFEAILKTGVYVMDATLVVNDSKAALATQLPPDIRFLHRASGHIMPERIEMAAKLVDGIPNVTGARKKMGTCEDCRRAHTDKQPHPDRSTVSMGIIRSRA</sequence>
<evidence type="ECO:0000259" key="2">
    <source>
        <dbReference type="Pfam" id="PF22936"/>
    </source>
</evidence>
<gene>
    <name evidence="3" type="ORF">D9758_009556</name>
</gene>
<evidence type="ECO:0000313" key="4">
    <source>
        <dbReference type="Proteomes" id="UP000559256"/>
    </source>
</evidence>
<protein>
    <recommendedName>
        <fullName evidence="2">Retrovirus-related Pol polyprotein from transposon TNT 1-94-like beta-barrel domain-containing protein</fullName>
    </recommendedName>
</protein>
<feature type="compositionally biased region" description="Low complexity" evidence="1">
    <location>
        <begin position="38"/>
        <end position="59"/>
    </location>
</feature>
<dbReference type="InterPro" id="IPR054722">
    <property type="entry name" value="PolX-like_BBD"/>
</dbReference>
<dbReference type="Proteomes" id="UP000559256">
    <property type="component" value="Unassembled WGS sequence"/>
</dbReference>
<name>A0A8H5GCW2_9AGAR</name>
<keyword evidence="4" id="KW-1185">Reference proteome</keyword>
<evidence type="ECO:0000313" key="3">
    <source>
        <dbReference type="EMBL" id="KAF5362642.1"/>
    </source>
</evidence>
<dbReference type="EMBL" id="JAACJM010000038">
    <property type="protein sequence ID" value="KAF5362642.1"/>
    <property type="molecule type" value="Genomic_DNA"/>
</dbReference>
<dbReference type="Pfam" id="PF22936">
    <property type="entry name" value="Pol_BBD"/>
    <property type="match status" value="1"/>
</dbReference>
<dbReference type="AlphaFoldDB" id="A0A8H5GCW2"/>
<feature type="region of interest" description="Disordered" evidence="1">
    <location>
        <begin position="563"/>
        <end position="586"/>
    </location>
</feature>
<feature type="region of interest" description="Disordered" evidence="1">
    <location>
        <begin position="36"/>
        <end position="60"/>
    </location>
</feature>
<comment type="caution">
    <text evidence="3">The sequence shown here is derived from an EMBL/GenBank/DDBJ whole genome shotgun (WGS) entry which is preliminary data.</text>
</comment>
<accession>A0A8H5GCW2</accession>
<organism evidence="3 4">
    <name type="scientific">Tetrapyrgos nigripes</name>
    <dbReference type="NCBI Taxonomy" id="182062"/>
    <lineage>
        <taxon>Eukaryota</taxon>
        <taxon>Fungi</taxon>
        <taxon>Dikarya</taxon>
        <taxon>Basidiomycota</taxon>
        <taxon>Agaricomycotina</taxon>
        <taxon>Agaricomycetes</taxon>
        <taxon>Agaricomycetidae</taxon>
        <taxon>Agaricales</taxon>
        <taxon>Marasmiineae</taxon>
        <taxon>Marasmiaceae</taxon>
        <taxon>Tetrapyrgos</taxon>
    </lineage>
</organism>
<proteinExistence type="predicted"/>